<proteinExistence type="evidence at transcript level"/>
<dbReference type="PANTHER" id="PTHR12243:SF67">
    <property type="entry name" value="COREPRESSOR OF PANGOLIN, ISOFORM A-RELATED"/>
    <property type="match status" value="1"/>
</dbReference>
<dbReference type="PANTHER" id="PTHR12243">
    <property type="entry name" value="MADF DOMAIN TRANSCRIPTION FACTOR"/>
    <property type="match status" value="1"/>
</dbReference>
<dbReference type="Pfam" id="PF10545">
    <property type="entry name" value="MADF_DNA_bdg"/>
    <property type="match status" value="2"/>
</dbReference>
<evidence type="ECO:0000313" key="3">
    <source>
        <dbReference type="EMBL" id="JAB97865.1"/>
    </source>
</evidence>
<dbReference type="AlphaFoldDB" id="W8B9D4"/>
<reference evidence="3" key="1">
    <citation type="submission" date="2013-07" db="EMBL/GenBank/DDBJ databases">
        <authorList>
            <person name="Geib S."/>
        </authorList>
    </citation>
    <scope>NUCLEOTIDE SEQUENCE</scope>
</reference>
<dbReference type="InterPro" id="IPR006578">
    <property type="entry name" value="MADF-dom"/>
</dbReference>
<organism evidence="3">
    <name type="scientific">Ceratitis capitata</name>
    <name type="common">Mediterranean fruit fly</name>
    <name type="synonym">Tephritis capitata</name>
    <dbReference type="NCBI Taxonomy" id="7213"/>
    <lineage>
        <taxon>Eukaryota</taxon>
        <taxon>Metazoa</taxon>
        <taxon>Ecdysozoa</taxon>
        <taxon>Arthropoda</taxon>
        <taxon>Hexapoda</taxon>
        <taxon>Insecta</taxon>
        <taxon>Pterygota</taxon>
        <taxon>Neoptera</taxon>
        <taxon>Endopterygota</taxon>
        <taxon>Diptera</taxon>
        <taxon>Brachycera</taxon>
        <taxon>Muscomorpha</taxon>
        <taxon>Tephritoidea</taxon>
        <taxon>Tephritidae</taxon>
        <taxon>Ceratitis</taxon>
        <taxon>Ceratitis</taxon>
    </lineage>
</organism>
<name>W8B9D4_CERCA</name>
<dbReference type="KEGG" id="ccat:101459444"/>
<dbReference type="SMART" id="SM00595">
    <property type="entry name" value="MADF"/>
    <property type="match status" value="2"/>
</dbReference>
<reference evidence="3" key="2">
    <citation type="journal article" date="2014" name="BMC Genomics">
        <title>A genomic perspective to assessing quality of mass-reared SIT flies used in Mediterranean fruit fly (Ceratitis capitata) eradication in California.</title>
        <authorList>
            <person name="Calla B."/>
            <person name="Hall B."/>
            <person name="Hou S."/>
            <person name="Geib S.M."/>
        </authorList>
    </citation>
    <scope>NUCLEOTIDE SEQUENCE</scope>
</reference>
<evidence type="ECO:0000256" key="1">
    <source>
        <dbReference type="SAM" id="MobiDB-lite"/>
    </source>
</evidence>
<accession>W8B9D4</accession>
<dbReference type="PROSITE" id="PS51029">
    <property type="entry name" value="MADF"/>
    <property type="match status" value="2"/>
</dbReference>
<feature type="domain" description="MADF" evidence="2">
    <location>
        <begin position="5"/>
        <end position="87"/>
    </location>
</feature>
<dbReference type="GeneID" id="101459444"/>
<gene>
    <name evidence="3" type="primary">ADF1</name>
</gene>
<dbReference type="OrthoDB" id="5984255at2759"/>
<feature type="region of interest" description="Disordered" evidence="1">
    <location>
        <begin position="97"/>
        <end position="118"/>
    </location>
</feature>
<dbReference type="InterPro" id="IPR039353">
    <property type="entry name" value="TF_Adf1"/>
</dbReference>
<evidence type="ECO:0000259" key="2">
    <source>
        <dbReference type="PROSITE" id="PS51029"/>
    </source>
</evidence>
<sequence length="397" mass="47055">MDDEKLIETVRNCPCLYDKSHKDFKSYTQKKIAWKRVGKIMGVNDSLVMARWKNLRERFTKEIRAPKNVERPWLLLESLQFLKAHIIPRPMRQNIRKVESSDEDDNPSSSAQSTSKPDQIDGMTLIQLVKEHEYIYNRRNKYYTSVDKRRNAWREIARKMGVNRKHCMRYWTNLRERYTKENRRMTALSNNGLTTDHLWHMYNEMEFLKPHIIPKHTYQEDKSFSLKGEEHKTDEDEKFIVEHEDTNDDYECITHPFQFKDSTSVLSEQEMEHEEVDIFYESDQKNRPTSSKSQNIKKLNESIETFACEQQVRCTKRHYESDVEEEETLPLCKQGCGGMKLRRHNPIVEAFGKMIVETISSMGNQEQAIAMQKVTELVMNLKVQAVQGTLFVPRTEN</sequence>
<protein>
    <submittedName>
        <fullName evidence="3">Transcription factor Adf-1</fullName>
    </submittedName>
</protein>
<dbReference type="EMBL" id="GAMC01008690">
    <property type="protein sequence ID" value="JAB97865.1"/>
    <property type="molecule type" value="mRNA"/>
</dbReference>
<feature type="domain" description="MADF" evidence="2">
    <location>
        <begin position="124"/>
        <end position="213"/>
    </location>
</feature>